<dbReference type="Proteomes" id="UP000291343">
    <property type="component" value="Unassembled WGS sequence"/>
</dbReference>
<gene>
    <name evidence="7" type="ORF">LSTR_LSTR010224</name>
</gene>
<evidence type="ECO:0000256" key="1">
    <source>
        <dbReference type="ARBA" id="ARBA00004123"/>
    </source>
</evidence>
<evidence type="ECO:0000259" key="6">
    <source>
        <dbReference type="Pfam" id="PF21229"/>
    </source>
</evidence>
<dbReference type="EMBL" id="QKKF02028090">
    <property type="protein sequence ID" value="RZF35533.1"/>
    <property type="molecule type" value="Genomic_DNA"/>
</dbReference>
<accession>A0A482WPU9</accession>
<keyword evidence="3" id="KW-0539">Nucleus</keyword>
<name>A0A482WPU9_LAOST</name>
<dbReference type="Pfam" id="PF18192">
    <property type="entry name" value="DNTTIP1_dimer"/>
    <property type="match status" value="1"/>
</dbReference>
<protein>
    <recommendedName>
        <fullName evidence="9">DNTTIP1 dimerisation domain-containing protein</fullName>
    </recommendedName>
</protein>
<feature type="region of interest" description="Disordered" evidence="4">
    <location>
        <begin position="370"/>
        <end position="414"/>
    </location>
</feature>
<evidence type="ECO:0000256" key="2">
    <source>
        <dbReference type="ARBA" id="ARBA00023125"/>
    </source>
</evidence>
<proteinExistence type="predicted"/>
<dbReference type="Pfam" id="PF21229">
    <property type="entry name" value="TdIF1_2nd"/>
    <property type="match status" value="1"/>
</dbReference>
<dbReference type="InParanoid" id="A0A482WPU9"/>
<dbReference type="AlphaFoldDB" id="A0A482WPU9"/>
<dbReference type="OrthoDB" id="5860246at2759"/>
<feature type="compositionally biased region" description="Polar residues" evidence="4">
    <location>
        <begin position="370"/>
        <end position="385"/>
    </location>
</feature>
<dbReference type="PANTHER" id="PTHR23399">
    <property type="entry name" value="DEOXYNUCLEOTIDYLTRANSFERASE TERMINAL-INTERACTING PROTEIN 1"/>
    <property type="match status" value="1"/>
</dbReference>
<evidence type="ECO:0000313" key="7">
    <source>
        <dbReference type="EMBL" id="RZF35533.1"/>
    </source>
</evidence>
<evidence type="ECO:0008006" key="9">
    <source>
        <dbReference type="Google" id="ProtNLM"/>
    </source>
</evidence>
<feature type="region of interest" description="Disordered" evidence="4">
    <location>
        <begin position="199"/>
        <end position="220"/>
    </location>
</feature>
<keyword evidence="2" id="KW-0238">DNA-binding</keyword>
<dbReference type="SMR" id="A0A482WPU9"/>
<dbReference type="GO" id="GO:0005634">
    <property type="term" value="C:nucleus"/>
    <property type="evidence" value="ECO:0007669"/>
    <property type="project" value="UniProtKB-SubCell"/>
</dbReference>
<feature type="compositionally biased region" description="Pro residues" evidence="4">
    <location>
        <begin position="398"/>
        <end position="407"/>
    </location>
</feature>
<evidence type="ECO:0000256" key="3">
    <source>
        <dbReference type="ARBA" id="ARBA00023242"/>
    </source>
</evidence>
<dbReference type="FunCoup" id="A0A482WPU9">
    <property type="interactions" value="91"/>
</dbReference>
<dbReference type="STRING" id="195883.A0A482WPU9"/>
<organism evidence="7 8">
    <name type="scientific">Laodelphax striatellus</name>
    <name type="common">Small brown planthopper</name>
    <name type="synonym">Delphax striatella</name>
    <dbReference type="NCBI Taxonomy" id="195883"/>
    <lineage>
        <taxon>Eukaryota</taxon>
        <taxon>Metazoa</taxon>
        <taxon>Ecdysozoa</taxon>
        <taxon>Arthropoda</taxon>
        <taxon>Hexapoda</taxon>
        <taxon>Insecta</taxon>
        <taxon>Pterygota</taxon>
        <taxon>Neoptera</taxon>
        <taxon>Paraneoptera</taxon>
        <taxon>Hemiptera</taxon>
        <taxon>Auchenorrhyncha</taxon>
        <taxon>Fulgoroidea</taxon>
        <taxon>Delphacidae</taxon>
        <taxon>Criomorphinae</taxon>
        <taxon>Laodelphax</taxon>
    </lineage>
</organism>
<comment type="subcellular location">
    <subcellularLocation>
        <location evidence="1">Nucleus</location>
    </subcellularLocation>
</comment>
<dbReference type="GO" id="GO:0031491">
    <property type="term" value="F:nucleosome binding"/>
    <property type="evidence" value="ECO:0007669"/>
    <property type="project" value="TreeGrafter"/>
</dbReference>
<evidence type="ECO:0000313" key="8">
    <source>
        <dbReference type="Proteomes" id="UP000291343"/>
    </source>
</evidence>
<dbReference type="InterPro" id="IPR026064">
    <property type="entry name" value="TdIF1"/>
</dbReference>
<feature type="domain" description="TdIF1 C-terminal" evidence="6">
    <location>
        <begin position="233"/>
        <end position="331"/>
    </location>
</feature>
<dbReference type="InterPro" id="IPR049121">
    <property type="entry name" value="TdIF1_C"/>
</dbReference>
<evidence type="ECO:0000259" key="5">
    <source>
        <dbReference type="Pfam" id="PF18192"/>
    </source>
</evidence>
<evidence type="ECO:0000256" key="4">
    <source>
        <dbReference type="SAM" id="MobiDB-lite"/>
    </source>
</evidence>
<comment type="caution">
    <text evidence="7">The sequence shown here is derived from an EMBL/GenBank/DDBJ whole genome shotgun (WGS) entry which is preliminary data.</text>
</comment>
<reference evidence="7 8" key="1">
    <citation type="journal article" date="2017" name="Gigascience">
        <title>Genome sequence of the small brown planthopper, Laodelphax striatellus.</title>
        <authorList>
            <person name="Zhu J."/>
            <person name="Jiang F."/>
            <person name="Wang X."/>
            <person name="Yang P."/>
            <person name="Bao Y."/>
            <person name="Zhao W."/>
            <person name="Wang W."/>
            <person name="Lu H."/>
            <person name="Wang Q."/>
            <person name="Cui N."/>
            <person name="Li J."/>
            <person name="Chen X."/>
            <person name="Luo L."/>
            <person name="Yu J."/>
            <person name="Kang L."/>
            <person name="Cui F."/>
        </authorList>
    </citation>
    <scope>NUCLEOTIDE SEQUENCE [LARGE SCALE GENOMIC DNA]</scope>
    <source>
        <strain evidence="7">Lst14</strain>
    </source>
</reference>
<sequence>MVVHRSSPSWDSIPDRSILVAVSQSNLVSFENSSPAFKHNGVQTQSLGESSRNSVDWKNTFNMRQVILNNLPNGHARLASRHLHQSHSRLRGRGVTNATKSLDILRQNLQTSINKEIDSILKKYLEKFFKPAVENIRGNLGMGSVTEEHIREVCRAMLDEAKLIYSSTSLSRGSSPFSDSETASLIGYGCANTSSPLFRKRKESDTDSDASNSIRRKRAPYKDKWDPSRITKDTLFIMGQRANKVLGLGNMRGRLLIKHPELFKYSGDLEDRDWLQNQKLHVVSLSHGNPYIMLYDEIKALTDSDEYRDSPNLVIAELKGFEVPEFMLKKIRSYMRQFCSKSSVSLTDITESAEVPNNLSLGVECVSSTMTPPSNALESAPSTPSEHLDLLSDCPSLPAAPSPPLPPAVRRSCRGAVAAATTPSVAATSSSSSSSGSLDVASSLTALLAASPTGGHCSDNSTD</sequence>
<dbReference type="InterPro" id="IPR041384">
    <property type="entry name" value="DNTTIP1_dimer"/>
</dbReference>
<dbReference type="GO" id="GO:0003677">
    <property type="term" value="F:DNA binding"/>
    <property type="evidence" value="ECO:0007669"/>
    <property type="project" value="UniProtKB-KW"/>
</dbReference>
<feature type="domain" description="DNTTIP1 dimerisation" evidence="5">
    <location>
        <begin position="100"/>
        <end position="167"/>
    </location>
</feature>
<keyword evidence="8" id="KW-1185">Reference proteome</keyword>
<dbReference type="PANTHER" id="PTHR23399:SF2">
    <property type="entry name" value="DEOXYNUCLEOTIDYLTRANSFERASE TERMINAL-INTERACTING PROTEIN 1"/>
    <property type="match status" value="1"/>
</dbReference>